<feature type="non-terminal residue" evidence="3">
    <location>
        <position position="1"/>
    </location>
</feature>
<reference evidence="3" key="1">
    <citation type="submission" date="2014-12" db="EMBL/GenBank/DDBJ databases">
        <title>Insight into the proteome of Arion vulgaris.</title>
        <authorList>
            <person name="Aradska J."/>
            <person name="Bulat T."/>
            <person name="Smidak R."/>
            <person name="Sarate P."/>
            <person name="Gangsoo J."/>
            <person name="Sialana F."/>
            <person name="Bilban M."/>
            <person name="Lubec G."/>
        </authorList>
    </citation>
    <scope>NUCLEOTIDE SEQUENCE</scope>
    <source>
        <tissue evidence="3">Skin</tissue>
    </source>
</reference>
<feature type="region of interest" description="Disordered" evidence="1">
    <location>
        <begin position="374"/>
        <end position="398"/>
    </location>
</feature>
<organism evidence="3">
    <name type="scientific">Arion vulgaris</name>
    <dbReference type="NCBI Taxonomy" id="1028688"/>
    <lineage>
        <taxon>Eukaryota</taxon>
        <taxon>Metazoa</taxon>
        <taxon>Spiralia</taxon>
        <taxon>Lophotrochozoa</taxon>
        <taxon>Mollusca</taxon>
        <taxon>Gastropoda</taxon>
        <taxon>Heterobranchia</taxon>
        <taxon>Euthyneura</taxon>
        <taxon>Panpulmonata</taxon>
        <taxon>Eupulmonata</taxon>
        <taxon>Stylommatophora</taxon>
        <taxon>Helicina</taxon>
        <taxon>Arionoidea</taxon>
        <taxon>Arionidae</taxon>
        <taxon>Arion</taxon>
    </lineage>
</organism>
<feature type="domain" description="NPH3" evidence="2">
    <location>
        <begin position="1"/>
        <end position="208"/>
    </location>
</feature>
<evidence type="ECO:0000259" key="2">
    <source>
        <dbReference type="PROSITE" id="PS51649"/>
    </source>
</evidence>
<dbReference type="PANTHER" id="PTHR32370">
    <property type="entry name" value="OS12G0117600 PROTEIN"/>
    <property type="match status" value="1"/>
</dbReference>
<dbReference type="Pfam" id="PF03000">
    <property type="entry name" value="NPH3"/>
    <property type="match status" value="1"/>
</dbReference>
<accession>A0A0B6Z0W4</accession>
<evidence type="ECO:0000256" key="1">
    <source>
        <dbReference type="SAM" id="MobiDB-lite"/>
    </source>
</evidence>
<sequence>LSRVYTSNKLMTKFDTGTVLETVVTALPDQAFVIPSVTMEWLTKAIRVATLHDCKCRGKLVKVAGDMLIKLDPKDLCFISPTVLHDIVVDASNENNGTHTRMSSAKACNLVDKYMVQMTKEGNLTAEAFRLLASAIKDYPRKSHDLLYTVLEFVIKSEKDTLTPEQQAELTNFVDFDLLSETNLQKAIDEKIVSPSKIANSAIKLCVRLRAELASVKYIAELQEEDIQTYHTSATRSALPTSADTRYFTAVSYRHQNTDSECTDQDDSIDKSSIETVKNEDFDSLDHYHSTDQFKAAQNALTAARHKLNLPVYTGYRPVFLSRLSPPTYVGHTYLHNYRAQREPNISLDEELDFKYDRSFQSLDPRVRHHRLLAHQSRTNNDNEQRTYFPYSSQSHRF</sequence>
<proteinExistence type="predicted"/>
<protein>
    <recommendedName>
        <fullName evidence="2">NPH3 domain-containing protein</fullName>
    </recommendedName>
</protein>
<dbReference type="AlphaFoldDB" id="A0A0B6Z0W4"/>
<evidence type="ECO:0000313" key="3">
    <source>
        <dbReference type="EMBL" id="CEK62229.1"/>
    </source>
</evidence>
<dbReference type="InterPro" id="IPR027356">
    <property type="entry name" value="NPH3_dom"/>
</dbReference>
<gene>
    <name evidence="3" type="primary">ORF44589</name>
</gene>
<name>A0A0B6Z0W4_9EUPU</name>
<dbReference type="PROSITE" id="PS51649">
    <property type="entry name" value="NPH3"/>
    <property type="match status" value="1"/>
</dbReference>
<dbReference type="InterPro" id="IPR043454">
    <property type="entry name" value="NPH3/RPT2-like"/>
</dbReference>
<dbReference type="EMBL" id="HACG01015364">
    <property type="protein sequence ID" value="CEK62229.1"/>
    <property type="molecule type" value="Transcribed_RNA"/>
</dbReference>